<dbReference type="SMART" id="SM00354">
    <property type="entry name" value="HTH_LACI"/>
    <property type="match status" value="1"/>
</dbReference>
<dbReference type="Gene3D" id="1.10.260.40">
    <property type="entry name" value="lambda repressor-like DNA-binding domains"/>
    <property type="match status" value="1"/>
</dbReference>
<evidence type="ECO:0000256" key="3">
    <source>
        <dbReference type="ARBA" id="ARBA00023125"/>
    </source>
</evidence>
<evidence type="ECO:0000313" key="7">
    <source>
        <dbReference type="Proteomes" id="UP000070810"/>
    </source>
</evidence>
<organism evidence="6 7">
    <name type="scientific">Leucobacter chromiiresistens</name>
    <dbReference type="NCBI Taxonomy" id="1079994"/>
    <lineage>
        <taxon>Bacteria</taxon>
        <taxon>Bacillati</taxon>
        <taxon>Actinomycetota</taxon>
        <taxon>Actinomycetes</taxon>
        <taxon>Micrococcales</taxon>
        <taxon>Microbacteriaceae</taxon>
        <taxon>Leucobacter</taxon>
    </lineage>
</organism>
<dbReference type="Gene3D" id="3.40.50.2300">
    <property type="match status" value="2"/>
</dbReference>
<dbReference type="CDD" id="cd06267">
    <property type="entry name" value="PBP1_LacI_sugar_binding-like"/>
    <property type="match status" value="1"/>
</dbReference>
<dbReference type="InterPro" id="IPR000843">
    <property type="entry name" value="HTH_LacI"/>
</dbReference>
<gene>
    <name evidence="6" type="ORF">NS354_00920</name>
</gene>
<dbReference type="GO" id="GO:0003700">
    <property type="term" value="F:DNA-binding transcription factor activity"/>
    <property type="evidence" value="ECO:0007669"/>
    <property type="project" value="TreeGrafter"/>
</dbReference>
<dbReference type="RefSeq" id="WP_058592746.1">
    <property type="nucleotide sequence ID" value="NZ_LDRK01000006.1"/>
</dbReference>
<comment type="caution">
    <text evidence="6">The sequence shown here is derived from an EMBL/GenBank/DDBJ whole genome shotgun (WGS) entry which is preliminary data.</text>
</comment>
<dbReference type="GO" id="GO:0000976">
    <property type="term" value="F:transcription cis-regulatory region binding"/>
    <property type="evidence" value="ECO:0007669"/>
    <property type="project" value="TreeGrafter"/>
</dbReference>
<keyword evidence="1" id="KW-0678">Repressor</keyword>
<dbReference type="EMBL" id="LDRK01000006">
    <property type="protein sequence ID" value="KTR87292.1"/>
    <property type="molecule type" value="Genomic_DNA"/>
</dbReference>
<sequence length="332" mass="36110">MKPPTIYSIASELKLSPSTVSRALNESSLVKPETRERVREVAARLGYVQNSQARALRRSSTGMIGLLIPDLTSEVFNVLVSSIQLELNNHDYGLVVGQSLNQPELDRRYALAFQSQMVDGILHAPCTPHGVDDIFSGGVRPPVVEIIRQSDSVDRFSVCMDDEGDAALATRHLINRGYTRIYVILGPDEFSTAHLRARGAMQAAANHPEVTVVLCNGAYSEEWGYQQAARIAGELGDDQTAILVTSNSFMAGVLSALSDRGLSIPNDLGVSGLEDPSWFRVARPALTSVSSQTRELGKVASELMLDLIAGATPDGPRRRVLHGMLRDRDSTR</sequence>
<name>A0A147ES14_9MICO</name>
<dbReference type="SUPFAM" id="SSF53822">
    <property type="entry name" value="Periplasmic binding protein-like I"/>
    <property type="match status" value="1"/>
</dbReference>
<dbReference type="InterPro" id="IPR046335">
    <property type="entry name" value="LacI/GalR-like_sensor"/>
</dbReference>
<proteinExistence type="predicted"/>
<protein>
    <recommendedName>
        <fullName evidence="5">HTH lacI-type domain-containing protein</fullName>
    </recommendedName>
</protein>
<dbReference type="PANTHER" id="PTHR30146">
    <property type="entry name" value="LACI-RELATED TRANSCRIPTIONAL REPRESSOR"/>
    <property type="match status" value="1"/>
</dbReference>
<dbReference type="AlphaFoldDB" id="A0A147ES14"/>
<dbReference type="SUPFAM" id="SSF47413">
    <property type="entry name" value="lambda repressor-like DNA-binding domains"/>
    <property type="match status" value="1"/>
</dbReference>
<dbReference type="CDD" id="cd01392">
    <property type="entry name" value="HTH_LacI"/>
    <property type="match status" value="1"/>
</dbReference>
<keyword evidence="7" id="KW-1185">Reference proteome</keyword>
<dbReference type="OrthoDB" id="9816215at2"/>
<evidence type="ECO:0000259" key="5">
    <source>
        <dbReference type="PROSITE" id="PS50932"/>
    </source>
</evidence>
<evidence type="ECO:0000313" key="6">
    <source>
        <dbReference type="EMBL" id="KTR87292.1"/>
    </source>
</evidence>
<dbReference type="Pfam" id="PF13377">
    <property type="entry name" value="Peripla_BP_3"/>
    <property type="match status" value="1"/>
</dbReference>
<feature type="domain" description="HTH lacI-type" evidence="5">
    <location>
        <begin position="4"/>
        <end position="58"/>
    </location>
</feature>
<evidence type="ECO:0000256" key="2">
    <source>
        <dbReference type="ARBA" id="ARBA00023015"/>
    </source>
</evidence>
<evidence type="ECO:0000256" key="4">
    <source>
        <dbReference type="ARBA" id="ARBA00023163"/>
    </source>
</evidence>
<keyword evidence="2" id="KW-0805">Transcription regulation</keyword>
<accession>A0A147ES14</accession>
<reference evidence="6 7" key="1">
    <citation type="journal article" date="2016" name="Front. Microbiol.">
        <title>Genomic Resource of Rice Seed Associated Bacteria.</title>
        <authorList>
            <person name="Midha S."/>
            <person name="Bansal K."/>
            <person name="Sharma S."/>
            <person name="Kumar N."/>
            <person name="Patil P.P."/>
            <person name="Chaudhry V."/>
            <person name="Patil P.B."/>
        </authorList>
    </citation>
    <scope>NUCLEOTIDE SEQUENCE [LARGE SCALE GENOMIC DNA]</scope>
    <source>
        <strain evidence="6 7">NS354</strain>
    </source>
</reference>
<dbReference type="Pfam" id="PF00356">
    <property type="entry name" value="LacI"/>
    <property type="match status" value="1"/>
</dbReference>
<dbReference type="PROSITE" id="PS50932">
    <property type="entry name" value="HTH_LACI_2"/>
    <property type="match status" value="1"/>
</dbReference>
<dbReference type="PATRIC" id="fig|1079994.3.peg.2128"/>
<dbReference type="InterPro" id="IPR010982">
    <property type="entry name" value="Lambda_DNA-bd_dom_sf"/>
</dbReference>
<keyword evidence="4" id="KW-0804">Transcription</keyword>
<dbReference type="InterPro" id="IPR028082">
    <property type="entry name" value="Peripla_BP_I"/>
</dbReference>
<evidence type="ECO:0000256" key="1">
    <source>
        <dbReference type="ARBA" id="ARBA00022491"/>
    </source>
</evidence>
<dbReference type="PANTHER" id="PTHR30146:SF148">
    <property type="entry name" value="HTH-TYPE TRANSCRIPTIONAL REPRESSOR PURR-RELATED"/>
    <property type="match status" value="1"/>
</dbReference>
<keyword evidence="3" id="KW-0238">DNA-binding</keyword>
<dbReference type="Proteomes" id="UP000070810">
    <property type="component" value="Unassembled WGS sequence"/>
</dbReference>